<evidence type="ECO:0000313" key="3">
    <source>
        <dbReference type="Proteomes" id="UP000016491"/>
    </source>
</evidence>
<feature type="compositionally biased region" description="Basic and acidic residues" evidence="1">
    <location>
        <begin position="1"/>
        <end position="14"/>
    </location>
</feature>
<sequence>KKESEEEGKGDSDSKLPNQGTVKGDVEKAPSVDAGKQGKHVQGHPNYKEGNSTWQPGNNGVHDTQEAWINGTELPDGTRVWDTGNTVGTNGETGVRVHIDGKGNIHGYPVDTGRYLPNQ</sequence>
<dbReference type="Proteomes" id="UP000016491">
    <property type="component" value="Unassembled WGS sequence"/>
</dbReference>
<feature type="region of interest" description="Disordered" evidence="1">
    <location>
        <begin position="1"/>
        <end position="95"/>
    </location>
</feature>
<feature type="compositionally biased region" description="Polar residues" evidence="1">
    <location>
        <begin position="49"/>
        <end position="62"/>
    </location>
</feature>
<name>A0ABC9TV27_CLOSY</name>
<evidence type="ECO:0000256" key="1">
    <source>
        <dbReference type="SAM" id="MobiDB-lite"/>
    </source>
</evidence>
<protein>
    <recommendedName>
        <fullName evidence="4">Bacterial EndoU nuclease domain-containing protein</fullName>
    </recommendedName>
</protein>
<dbReference type="EMBL" id="AWSU01000254">
    <property type="protein sequence ID" value="ERI75397.1"/>
    <property type="molecule type" value="Genomic_DNA"/>
</dbReference>
<feature type="non-terminal residue" evidence="2">
    <location>
        <position position="1"/>
    </location>
</feature>
<evidence type="ECO:0008006" key="4">
    <source>
        <dbReference type="Google" id="ProtNLM"/>
    </source>
</evidence>
<reference evidence="2 3" key="1">
    <citation type="submission" date="2013-07" db="EMBL/GenBank/DDBJ databases">
        <authorList>
            <person name="Weinstock G."/>
            <person name="Sodergren E."/>
            <person name="Wylie T."/>
            <person name="Fulton L."/>
            <person name="Fulton R."/>
            <person name="Fronick C."/>
            <person name="O'Laughlin M."/>
            <person name="Godfrey J."/>
            <person name="Miner T."/>
            <person name="Herter B."/>
            <person name="Appelbaum E."/>
            <person name="Cordes M."/>
            <person name="Lek S."/>
            <person name="Wollam A."/>
            <person name="Pepin K.H."/>
            <person name="Palsikar V.B."/>
            <person name="Mitreva M."/>
            <person name="Wilson R.K."/>
        </authorList>
    </citation>
    <scope>NUCLEOTIDE SEQUENCE [LARGE SCALE GENOMIC DNA]</scope>
    <source>
        <strain evidence="2 3">ATCC 14940</strain>
    </source>
</reference>
<proteinExistence type="predicted"/>
<accession>A0ABC9TV27</accession>
<comment type="caution">
    <text evidence="2">The sequence shown here is derived from an EMBL/GenBank/DDBJ whole genome shotgun (WGS) entry which is preliminary data.</text>
</comment>
<organism evidence="2 3">
    <name type="scientific">[Clostridium] symbiosum ATCC 14940</name>
    <dbReference type="NCBI Taxonomy" id="411472"/>
    <lineage>
        <taxon>Bacteria</taxon>
        <taxon>Bacillati</taxon>
        <taxon>Bacillota</taxon>
        <taxon>Clostridia</taxon>
        <taxon>Lachnospirales</taxon>
        <taxon>Lachnospiraceae</taxon>
        <taxon>Otoolea</taxon>
    </lineage>
</organism>
<gene>
    <name evidence="2" type="ORF">CLOSYM_03275</name>
</gene>
<evidence type="ECO:0000313" key="2">
    <source>
        <dbReference type="EMBL" id="ERI75397.1"/>
    </source>
</evidence>
<feature type="compositionally biased region" description="Low complexity" evidence="1">
    <location>
        <begin position="83"/>
        <end position="94"/>
    </location>
</feature>
<dbReference type="AlphaFoldDB" id="A0ABC9TV27"/>